<proteinExistence type="predicted"/>
<dbReference type="EMBL" id="HBUE01016692">
    <property type="protein sequence ID" value="CAG6450606.1"/>
    <property type="molecule type" value="Transcribed_RNA"/>
</dbReference>
<feature type="region of interest" description="Disordered" evidence="1">
    <location>
        <begin position="59"/>
        <end position="82"/>
    </location>
</feature>
<dbReference type="EMBL" id="HBUE01174922">
    <property type="protein sequence ID" value="CAG6517156.1"/>
    <property type="molecule type" value="Transcribed_RNA"/>
</dbReference>
<evidence type="ECO:0000256" key="1">
    <source>
        <dbReference type="SAM" id="MobiDB-lite"/>
    </source>
</evidence>
<sequence length="99" mass="11075">MFTFQKLVGFNAICKFRSENPSELCRQNEPNRSRRRCERVQRQMGRFHRAHVQHLPGGVRELPVHGRDAGAGGRIVPAGQPDGAGDGFGVFRGYLQLGE</sequence>
<organism evidence="2">
    <name type="scientific">Culex pipiens</name>
    <name type="common">House mosquito</name>
    <dbReference type="NCBI Taxonomy" id="7175"/>
    <lineage>
        <taxon>Eukaryota</taxon>
        <taxon>Metazoa</taxon>
        <taxon>Ecdysozoa</taxon>
        <taxon>Arthropoda</taxon>
        <taxon>Hexapoda</taxon>
        <taxon>Insecta</taxon>
        <taxon>Pterygota</taxon>
        <taxon>Neoptera</taxon>
        <taxon>Endopterygota</taxon>
        <taxon>Diptera</taxon>
        <taxon>Nematocera</taxon>
        <taxon>Culicoidea</taxon>
        <taxon>Culicidae</taxon>
        <taxon>Culicinae</taxon>
        <taxon>Culicini</taxon>
        <taxon>Culex</taxon>
        <taxon>Culex</taxon>
    </lineage>
</organism>
<reference evidence="2" key="1">
    <citation type="submission" date="2021-05" db="EMBL/GenBank/DDBJ databases">
        <authorList>
            <person name="Alioto T."/>
            <person name="Alioto T."/>
            <person name="Gomez Garrido J."/>
        </authorList>
    </citation>
    <scope>NUCLEOTIDE SEQUENCE</scope>
</reference>
<name>A0A8D8A9W4_CULPI</name>
<protein>
    <submittedName>
        <fullName evidence="2">(northern house mosquito) hypothetical protein</fullName>
    </submittedName>
</protein>
<accession>A0A8D8A9W4</accession>
<dbReference type="AlphaFoldDB" id="A0A8D8A9W4"/>
<dbReference type="EMBL" id="HBUE01280445">
    <property type="protein sequence ID" value="CAG6568680.1"/>
    <property type="molecule type" value="Transcribed_RNA"/>
</dbReference>
<evidence type="ECO:0000313" key="2">
    <source>
        <dbReference type="EMBL" id="CAG6450606.1"/>
    </source>
</evidence>